<evidence type="ECO:0000313" key="2">
    <source>
        <dbReference type="Proteomes" id="UP001497680"/>
    </source>
</evidence>
<dbReference type="Proteomes" id="UP001497680">
    <property type="component" value="Unassembled WGS sequence"/>
</dbReference>
<dbReference type="EMBL" id="MU394298">
    <property type="protein sequence ID" value="KAI6089014.1"/>
    <property type="molecule type" value="Genomic_DNA"/>
</dbReference>
<gene>
    <name evidence="1" type="ORF">F4821DRAFT_71021</name>
</gene>
<comment type="caution">
    <text evidence="1">The sequence shown here is derived from an EMBL/GenBank/DDBJ whole genome shotgun (WGS) entry which is preliminary data.</text>
</comment>
<reference evidence="1 2" key="1">
    <citation type="journal article" date="2022" name="New Phytol.">
        <title>Ecological generalism drives hyperdiversity of secondary metabolite gene clusters in xylarialean endophytes.</title>
        <authorList>
            <person name="Franco M.E.E."/>
            <person name="Wisecaver J.H."/>
            <person name="Arnold A.E."/>
            <person name="Ju Y.M."/>
            <person name="Slot J.C."/>
            <person name="Ahrendt S."/>
            <person name="Moore L.P."/>
            <person name="Eastman K.E."/>
            <person name="Scott K."/>
            <person name="Konkel Z."/>
            <person name="Mondo S.J."/>
            <person name="Kuo A."/>
            <person name="Hayes R.D."/>
            <person name="Haridas S."/>
            <person name="Andreopoulos B."/>
            <person name="Riley R."/>
            <person name="LaButti K."/>
            <person name="Pangilinan J."/>
            <person name="Lipzen A."/>
            <person name="Amirebrahimi M."/>
            <person name="Yan J."/>
            <person name="Adam C."/>
            <person name="Keymanesh K."/>
            <person name="Ng V."/>
            <person name="Louie K."/>
            <person name="Northen T."/>
            <person name="Drula E."/>
            <person name="Henrissat B."/>
            <person name="Hsieh H.M."/>
            <person name="Youens-Clark K."/>
            <person name="Lutzoni F."/>
            <person name="Miadlikowska J."/>
            <person name="Eastwood D.C."/>
            <person name="Hamelin R.C."/>
            <person name="Grigoriev I.V."/>
            <person name="U'Ren J.M."/>
        </authorList>
    </citation>
    <scope>NUCLEOTIDE SEQUENCE [LARGE SCALE GENOMIC DNA]</scope>
    <source>
        <strain evidence="1 2">ER1909</strain>
    </source>
</reference>
<accession>A0ACC0D8E9</accession>
<proteinExistence type="predicted"/>
<organism evidence="1 2">
    <name type="scientific">Hypoxylon rubiginosum</name>
    <dbReference type="NCBI Taxonomy" id="110542"/>
    <lineage>
        <taxon>Eukaryota</taxon>
        <taxon>Fungi</taxon>
        <taxon>Dikarya</taxon>
        <taxon>Ascomycota</taxon>
        <taxon>Pezizomycotina</taxon>
        <taxon>Sordariomycetes</taxon>
        <taxon>Xylariomycetidae</taxon>
        <taxon>Xylariales</taxon>
        <taxon>Hypoxylaceae</taxon>
        <taxon>Hypoxylon</taxon>
    </lineage>
</organism>
<protein>
    <submittedName>
        <fullName evidence="1">Uncharacterized protein</fullName>
    </submittedName>
</protein>
<keyword evidence="2" id="KW-1185">Reference proteome</keyword>
<name>A0ACC0D8E9_9PEZI</name>
<evidence type="ECO:0000313" key="1">
    <source>
        <dbReference type="EMBL" id="KAI6089014.1"/>
    </source>
</evidence>
<sequence length="491" mass="53824">MSAVCIQRPNMGSSQPPDGNAPFGYHIPEDFLFLRAPTPPPGDPLLGQDDSRLLNSFFEDMASNQYPTSYGEGLNFSEQWISQLPPSFLGHSTSFGQQPQPSTLPMHGMHGTSYQDVFTFGQNLMPPPPTQPQPQPPLQVQLQHQHQQHHHQYQQQMPAPSPTPHTPIEQSAHVDVAAVLTSLQHGYQNGHSNGHPVNENGMGRGAVMSSQHPGAPVDHMRPSPRNHVPLRHNSLPQRRHSPSTPVDTLFTDMMFGSNQGINSQRPMETPELQWGSDANFARAQGYVPPEHESSELIEQKRLGALKVFSISESAATTRPPSPLGNGESSSVAVAAGNTNGHVKDERDADAPPAKRRKSKVKAKEEVEEDSNEISSIPPRTMAKKRNKSKADLRGAPDGASPAQDTTVKRRKSTANAGKQPRENLTDAQKRENHIRSEQKRRGAIKEGFDDLGEITPNLKGGGYSKSTMLSIAGEWLENLLVGNEELEKLAR</sequence>